<keyword evidence="7 10" id="KW-1133">Transmembrane helix</keyword>
<dbReference type="PANTHER" id="PTHR10778:SF10">
    <property type="entry name" value="SOLUTE CARRIER FAMILY 35 MEMBER B1"/>
    <property type="match status" value="1"/>
</dbReference>
<evidence type="ECO:0000313" key="12">
    <source>
        <dbReference type="Proteomes" id="UP000242525"/>
    </source>
</evidence>
<dbReference type="GO" id="GO:0000139">
    <property type="term" value="C:Golgi membrane"/>
    <property type="evidence" value="ECO:0007669"/>
    <property type="project" value="TreeGrafter"/>
</dbReference>
<dbReference type="Proteomes" id="UP000242525">
    <property type="component" value="Unassembled WGS sequence"/>
</dbReference>
<keyword evidence="5 10" id="KW-0812">Transmembrane</keyword>
<comment type="similarity">
    <text evidence="2">Belongs to the nucleotide-sugar transporter family. SLC35B subfamily.</text>
</comment>
<feature type="transmembrane region" description="Helical" evidence="10">
    <location>
        <begin position="198"/>
        <end position="218"/>
    </location>
</feature>
<evidence type="ECO:0000256" key="3">
    <source>
        <dbReference type="ARBA" id="ARBA00022448"/>
    </source>
</evidence>
<evidence type="ECO:0000256" key="9">
    <source>
        <dbReference type="ARBA" id="ARBA00041103"/>
    </source>
</evidence>
<comment type="subcellular location">
    <subcellularLocation>
        <location evidence="1">Endoplasmic reticulum membrane</location>
        <topology evidence="1">Multi-pass membrane protein</topology>
    </subcellularLocation>
</comment>
<evidence type="ECO:0000256" key="4">
    <source>
        <dbReference type="ARBA" id="ARBA00022597"/>
    </source>
</evidence>
<gene>
    <name evidence="11" type="ORF">BN980_GECA11s02837g</name>
</gene>
<evidence type="ECO:0000256" key="1">
    <source>
        <dbReference type="ARBA" id="ARBA00004477"/>
    </source>
</evidence>
<feature type="transmembrane region" description="Helical" evidence="10">
    <location>
        <begin position="77"/>
        <end position="95"/>
    </location>
</feature>
<feature type="transmembrane region" description="Helical" evidence="10">
    <location>
        <begin position="168"/>
        <end position="186"/>
    </location>
</feature>
<dbReference type="GO" id="GO:0005459">
    <property type="term" value="F:UDP-galactose transmembrane transporter activity"/>
    <property type="evidence" value="ECO:0007669"/>
    <property type="project" value="TreeGrafter"/>
</dbReference>
<keyword evidence="3" id="KW-0813">Transport</keyword>
<feature type="transmembrane region" description="Helical" evidence="10">
    <location>
        <begin position="333"/>
        <end position="352"/>
    </location>
</feature>
<protein>
    <recommendedName>
        <fullName evidence="9">UDP-galactose transporter homolog 1</fullName>
    </recommendedName>
</protein>
<feature type="transmembrane region" description="Helical" evidence="10">
    <location>
        <begin position="239"/>
        <end position="258"/>
    </location>
</feature>
<dbReference type="InterPro" id="IPR013657">
    <property type="entry name" value="SCL35B1-4/HUT1"/>
</dbReference>
<keyword evidence="8 10" id="KW-0472">Membrane</keyword>
<dbReference type="STRING" id="1173061.A0A0J9XE37"/>
<keyword evidence="12" id="KW-1185">Reference proteome</keyword>
<dbReference type="AlphaFoldDB" id="A0A0J9XE37"/>
<evidence type="ECO:0000256" key="10">
    <source>
        <dbReference type="SAM" id="Phobius"/>
    </source>
</evidence>
<feature type="transmembrane region" description="Helical" evidence="10">
    <location>
        <begin position="40"/>
        <end position="57"/>
    </location>
</feature>
<name>A0A0J9XE37_GEOCN</name>
<dbReference type="Pfam" id="PF08449">
    <property type="entry name" value="UAA"/>
    <property type="match status" value="1"/>
</dbReference>
<proteinExistence type="inferred from homology"/>
<reference evidence="11" key="1">
    <citation type="submission" date="2014-03" db="EMBL/GenBank/DDBJ databases">
        <authorList>
            <person name="Casaregola S."/>
        </authorList>
    </citation>
    <scope>NUCLEOTIDE SEQUENCE [LARGE SCALE GENOMIC DNA]</scope>
    <source>
        <strain evidence="11">CLIB 918</strain>
    </source>
</reference>
<evidence type="ECO:0000256" key="2">
    <source>
        <dbReference type="ARBA" id="ARBA00010694"/>
    </source>
</evidence>
<sequence>MAQTSTTTRLRSKKLSAVAEKKPEEVALAPKSHRAEIMELLFCVGGIYLSFITWAILQERISTTPYGADGKVFDGSLVINTIQSLFAAAVGFLYVKYKQKPNERDEALHDPKVWKQITIVALSQSISSPFSYASLKYVNYITLLLAKSCKLLPLMAIHLLFYRRTYPLYKYAVVGTITAGVILFTYCKAPSSGKASAASTASAPSFIGLGLLGINLLLDGVTNSTQDHIFHTNKKITGPHMMFGLNTMSTILTALYLISPFTNQLSTSIAFIQAHPKVLNDILLFALCGGLGQVFIFHTLERYGAIILVTVTVTRKMMSMLLSVVWFNHKLTAGQWLGVFSVFGGIGFEAYLKYREKKRTAKGGKKAV</sequence>
<comment type="caution">
    <text evidence="11">The sequence shown here is derived from an EMBL/GenBank/DDBJ whole genome shotgun (WGS) entry which is preliminary data.</text>
</comment>
<accession>A0A0J9XE37</accession>
<evidence type="ECO:0000256" key="8">
    <source>
        <dbReference type="ARBA" id="ARBA00023136"/>
    </source>
</evidence>
<evidence type="ECO:0000256" key="7">
    <source>
        <dbReference type="ARBA" id="ARBA00022989"/>
    </source>
</evidence>
<evidence type="ECO:0000256" key="5">
    <source>
        <dbReference type="ARBA" id="ARBA00022692"/>
    </source>
</evidence>
<dbReference type="EMBL" id="CCBN010000011">
    <property type="protein sequence ID" value="CDO55545.1"/>
    <property type="molecule type" value="Genomic_DNA"/>
</dbReference>
<feature type="transmembrane region" description="Helical" evidence="10">
    <location>
        <begin position="304"/>
        <end position="327"/>
    </location>
</feature>
<dbReference type="GO" id="GO:0005460">
    <property type="term" value="F:UDP-glucose transmembrane transporter activity"/>
    <property type="evidence" value="ECO:0007669"/>
    <property type="project" value="TreeGrafter"/>
</dbReference>
<dbReference type="SUPFAM" id="SSF103481">
    <property type="entry name" value="Multidrug resistance efflux transporter EmrE"/>
    <property type="match status" value="1"/>
</dbReference>
<organism evidence="11 12">
    <name type="scientific">Geotrichum candidum</name>
    <name type="common">Oospora lactis</name>
    <name type="synonym">Dipodascus geotrichum</name>
    <dbReference type="NCBI Taxonomy" id="1173061"/>
    <lineage>
        <taxon>Eukaryota</taxon>
        <taxon>Fungi</taxon>
        <taxon>Dikarya</taxon>
        <taxon>Ascomycota</taxon>
        <taxon>Saccharomycotina</taxon>
        <taxon>Dipodascomycetes</taxon>
        <taxon>Dipodascales</taxon>
        <taxon>Dipodascaceae</taxon>
        <taxon>Geotrichum</taxon>
    </lineage>
</organism>
<keyword evidence="4" id="KW-0762">Sugar transport</keyword>
<feature type="transmembrane region" description="Helical" evidence="10">
    <location>
        <begin position="278"/>
        <end position="297"/>
    </location>
</feature>
<evidence type="ECO:0000313" key="11">
    <source>
        <dbReference type="EMBL" id="CDO55545.1"/>
    </source>
</evidence>
<dbReference type="InterPro" id="IPR037185">
    <property type="entry name" value="EmrE-like"/>
</dbReference>
<dbReference type="OrthoDB" id="1601at2759"/>
<keyword evidence="6" id="KW-0256">Endoplasmic reticulum</keyword>
<dbReference type="GO" id="GO:0005789">
    <property type="term" value="C:endoplasmic reticulum membrane"/>
    <property type="evidence" value="ECO:0007669"/>
    <property type="project" value="UniProtKB-SubCell"/>
</dbReference>
<dbReference type="PANTHER" id="PTHR10778">
    <property type="entry name" value="SOLUTE CARRIER FAMILY 35 MEMBER B"/>
    <property type="match status" value="1"/>
</dbReference>
<evidence type="ECO:0000256" key="6">
    <source>
        <dbReference type="ARBA" id="ARBA00022824"/>
    </source>
</evidence>